<sequence>MSTKKSDTHKDWHRADVVAALRKKGWSLRKLSVAAGLSEGTLKSALDRPWPKGELIIAKAIGCEPESIWPERYAKRNFAPVFALI</sequence>
<keyword evidence="2" id="KW-0805">Transcription regulation</keyword>
<comment type="similarity">
    <text evidence="1">Belongs to the ner transcriptional regulatory family.</text>
</comment>
<dbReference type="SUPFAM" id="SSF47413">
    <property type="entry name" value="lambda repressor-like DNA-binding domains"/>
    <property type="match status" value="1"/>
</dbReference>
<evidence type="ECO:0000256" key="2">
    <source>
        <dbReference type="ARBA" id="ARBA00023015"/>
    </source>
</evidence>
<dbReference type="Pfam" id="PF13693">
    <property type="entry name" value="HTH_35"/>
    <property type="match status" value="1"/>
</dbReference>
<dbReference type="Proteomes" id="UP001165395">
    <property type="component" value="Unassembled WGS sequence"/>
</dbReference>
<protein>
    <submittedName>
        <fullName evidence="6">Helix-turn-helix domain-containing protein</fullName>
    </submittedName>
</protein>
<dbReference type="EMBL" id="JAJBZT010000001">
    <property type="protein sequence ID" value="MCB6182350.1"/>
    <property type="molecule type" value="Genomic_DNA"/>
</dbReference>
<comment type="caution">
    <text evidence="6">The sequence shown here is derived from an EMBL/GenBank/DDBJ whole genome shotgun (WGS) entry which is preliminary data.</text>
</comment>
<evidence type="ECO:0000256" key="3">
    <source>
        <dbReference type="ARBA" id="ARBA00023125"/>
    </source>
</evidence>
<feature type="domain" description="Ner winged helix-turn-helix DNA-binding" evidence="5">
    <location>
        <begin position="11"/>
        <end position="77"/>
    </location>
</feature>
<accession>A0ABS8D2D6</accession>
<proteinExistence type="inferred from homology"/>
<dbReference type="InterPro" id="IPR010982">
    <property type="entry name" value="Lambda_DNA-bd_dom_sf"/>
</dbReference>
<reference evidence="6" key="1">
    <citation type="submission" date="2021-10" db="EMBL/GenBank/DDBJ databases">
        <title>The complete genome sequence of Leeia sp. TBRC 13508.</title>
        <authorList>
            <person name="Charoenyingcharoen P."/>
            <person name="Yukphan P."/>
        </authorList>
    </citation>
    <scope>NUCLEOTIDE SEQUENCE</scope>
    <source>
        <strain evidence="6">TBRC 13508</strain>
    </source>
</reference>
<dbReference type="InterPro" id="IPR038722">
    <property type="entry name" value="Ner_HTH_dom"/>
</dbReference>
<keyword evidence="7" id="KW-1185">Reference proteome</keyword>
<organism evidence="6 7">
    <name type="scientific">Leeia speluncae</name>
    <dbReference type="NCBI Taxonomy" id="2884804"/>
    <lineage>
        <taxon>Bacteria</taxon>
        <taxon>Pseudomonadati</taxon>
        <taxon>Pseudomonadota</taxon>
        <taxon>Betaproteobacteria</taxon>
        <taxon>Neisseriales</taxon>
        <taxon>Leeiaceae</taxon>
        <taxon>Leeia</taxon>
    </lineage>
</organism>
<evidence type="ECO:0000256" key="4">
    <source>
        <dbReference type="ARBA" id="ARBA00023163"/>
    </source>
</evidence>
<name>A0ABS8D2D6_9NEIS</name>
<evidence type="ECO:0000313" key="7">
    <source>
        <dbReference type="Proteomes" id="UP001165395"/>
    </source>
</evidence>
<dbReference type="Gene3D" id="1.10.260.40">
    <property type="entry name" value="lambda repressor-like DNA-binding domains"/>
    <property type="match status" value="1"/>
</dbReference>
<evidence type="ECO:0000259" key="5">
    <source>
        <dbReference type="Pfam" id="PF13693"/>
    </source>
</evidence>
<keyword evidence="4" id="KW-0804">Transcription</keyword>
<gene>
    <name evidence="6" type="ORF">LIN78_02115</name>
</gene>
<evidence type="ECO:0000313" key="6">
    <source>
        <dbReference type="EMBL" id="MCB6182350.1"/>
    </source>
</evidence>
<evidence type="ECO:0000256" key="1">
    <source>
        <dbReference type="ARBA" id="ARBA00006157"/>
    </source>
</evidence>
<keyword evidence="3" id="KW-0238">DNA-binding</keyword>
<dbReference type="RefSeq" id="WP_227177986.1">
    <property type="nucleotide sequence ID" value="NZ_JAJBZT010000001.1"/>
</dbReference>